<keyword evidence="2" id="KW-1185">Reference proteome</keyword>
<dbReference type="Proteomes" id="UP000709295">
    <property type="component" value="Unassembled WGS sequence"/>
</dbReference>
<reference evidence="1" key="1">
    <citation type="submission" date="2021-01" db="EMBL/GenBank/DDBJ databases">
        <title>Phytophthora aleatoria, a newly-described species from Pinus radiata is distinct from Phytophthora cactorum isolates based on comparative genomics.</title>
        <authorList>
            <person name="Mcdougal R."/>
            <person name="Panda P."/>
            <person name="Williams N."/>
            <person name="Studholme D.J."/>
        </authorList>
    </citation>
    <scope>NUCLEOTIDE SEQUENCE</scope>
    <source>
        <strain evidence="1">NZFS 4037</strain>
    </source>
</reference>
<organism evidence="1 2">
    <name type="scientific">Phytophthora aleatoria</name>
    <dbReference type="NCBI Taxonomy" id="2496075"/>
    <lineage>
        <taxon>Eukaryota</taxon>
        <taxon>Sar</taxon>
        <taxon>Stramenopiles</taxon>
        <taxon>Oomycota</taxon>
        <taxon>Peronosporomycetes</taxon>
        <taxon>Peronosporales</taxon>
        <taxon>Peronosporaceae</taxon>
        <taxon>Phytophthora</taxon>
    </lineage>
</organism>
<sequence>MDSSDKRDQAASYFDSDGQIQLTRFTPDDFEASLLEKKKDCGHQHAQQLFQCIKGLVSAKISTATDCVRQEFDDVFWGLKRLQADKYQSGPKDSGKDPLPYSLYQQLCKATLQLQDASFAHFFLTTQRNMMCRSESVQTLCTQHLSAHDDSIRCTMHKSKTNQEGSAPKNPRHMYANPMSPASSWVTALATFLACRPTQRPGPLFFWFSSKTCALETHCVR</sequence>
<accession>A0A8J5IS51</accession>
<proteinExistence type="predicted"/>
<comment type="caution">
    <text evidence="1">The sequence shown here is derived from an EMBL/GenBank/DDBJ whole genome shotgun (WGS) entry which is preliminary data.</text>
</comment>
<dbReference type="AlphaFoldDB" id="A0A8J5IS51"/>
<protein>
    <submittedName>
        <fullName evidence="1">Uncharacterized protein</fullName>
    </submittedName>
</protein>
<evidence type="ECO:0000313" key="2">
    <source>
        <dbReference type="Proteomes" id="UP000709295"/>
    </source>
</evidence>
<dbReference type="EMBL" id="JAENGY010002909">
    <property type="protein sequence ID" value="KAG6942888.1"/>
    <property type="molecule type" value="Genomic_DNA"/>
</dbReference>
<evidence type="ECO:0000313" key="1">
    <source>
        <dbReference type="EMBL" id="KAG6942888.1"/>
    </source>
</evidence>
<gene>
    <name evidence="1" type="ORF">JG688_00017869</name>
</gene>
<name>A0A8J5IS51_9STRA</name>